<feature type="non-terminal residue" evidence="2">
    <location>
        <position position="99"/>
    </location>
</feature>
<evidence type="ECO:0000313" key="2">
    <source>
        <dbReference type="EMBL" id="CEK57503.1"/>
    </source>
</evidence>
<name>A0A0B6YMP1_9EUPU</name>
<dbReference type="AlphaFoldDB" id="A0A0B6YMP1"/>
<dbReference type="EMBL" id="HACG01010638">
    <property type="protein sequence ID" value="CEK57503.1"/>
    <property type="molecule type" value="Transcribed_RNA"/>
</dbReference>
<keyword evidence="1" id="KW-0472">Membrane</keyword>
<organism evidence="2">
    <name type="scientific">Arion vulgaris</name>
    <dbReference type="NCBI Taxonomy" id="1028688"/>
    <lineage>
        <taxon>Eukaryota</taxon>
        <taxon>Metazoa</taxon>
        <taxon>Spiralia</taxon>
        <taxon>Lophotrochozoa</taxon>
        <taxon>Mollusca</taxon>
        <taxon>Gastropoda</taxon>
        <taxon>Heterobranchia</taxon>
        <taxon>Euthyneura</taxon>
        <taxon>Panpulmonata</taxon>
        <taxon>Eupulmonata</taxon>
        <taxon>Stylommatophora</taxon>
        <taxon>Helicina</taxon>
        <taxon>Arionoidea</taxon>
        <taxon>Arionidae</taxon>
        <taxon>Arion</taxon>
    </lineage>
</organism>
<evidence type="ECO:0000256" key="1">
    <source>
        <dbReference type="SAM" id="Phobius"/>
    </source>
</evidence>
<reference evidence="2" key="1">
    <citation type="submission" date="2014-12" db="EMBL/GenBank/DDBJ databases">
        <title>Insight into the proteome of Arion vulgaris.</title>
        <authorList>
            <person name="Aradska J."/>
            <person name="Bulat T."/>
            <person name="Smidak R."/>
            <person name="Sarate P."/>
            <person name="Gangsoo J."/>
            <person name="Sialana F."/>
            <person name="Bilban M."/>
            <person name="Lubec G."/>
        </authorList>
    </citation>
    <scope>NUCLEOTIDE SEQUENCE</scope>
    <source>
        <tissue evidence="2">Skin</tissue>
    </source>
</reference>
<proteinExistence type="predicted"/>
<keyword evidence="1" id="KW-0812">Transmembrane</keyword>
<gene>
    <name evidence="2" type="primary">ORF30326</name>
</gene>
<sequence>SIGITFFEQNSYSYAGPDKAKEFHQGVMKYFNILANMNKEISKMVIEKLNTEIKTSVNMMIIACLVFVFVLIMTPILVKLMHTLTSSIQNYAIEASMKS</sequence>
<feature type="non-terminal residue" evidence="2">
    <location>
        <position position="1"/>
    </location>
</feature>
<protein>
    <submittedName>
        <fullName evidence="2">Uncharacterized protein</fullName>
    </submittedName>
</protein>
<accession>A0A0B6YMP1</accession>
<keyword evidence="1" id="KW-1133">Transmembrane helix</keyword>
<feature type="transmembrane region" description="Helical" evidence="1">
    <location>
        <begin position="57"/>
        <end position="78"/>
    </location>
</feature>